<dbReference type="Proteomes" id="UP000078546">
    <property type="component" value="Unassembled WGS sequence"/>
</dbReference>
<evidence type="ECO:0000313" key="1">
    <source>
        <dbReference type="EMBL" id="SBT02370.1"/>
    </source>
</evidence>
<organism evidence="1 2">
    <name type="scientific">Plasmodium ovale curtisi</name>
    <dbReference type="NCBI Taxonomy" id="864141"/>
    <lineage>
        <taxon>Eukaryota</taxon>
        <taxon>Sar</taxon>
        <taxon>Alveolata</taxon>
        <taxon>Apicomplexa</taxon>
        <taxon>Aconoidasida</taxon>
        <taxon>Haemosporida</taxon>
        <taxon>Plasmodiidae</taxon>
        <taxon>Plasmodium</taxon>
        <taxon>Plasmodium (Plasmodium)</taxon>
    </lineage>
</organism>
<dbReference type="AlphaFoldDB" id="A0A1A8XCF5"/>
<sequence>MPLPDDTHCALNEKDLPAEIFDEKWKTDIKFLEFSNPVILNEKIDDMEKWIKNFDSKIFSTYFDNTFDNIKHIQDKRCRDLNYYINYVLYNIPKITKNTQNTADIIETFQRFINAIFISWGNVGSLAKFKCTRVHKDYTDKMDLIKQLDDYCENKKSFQEKLQKYDYITCCKYATYVRYKKRSFHDYILRGYITKNDDDFHIEDNCKISESESDELPVASLNGHLATSQQHMLRGILPEDSFNSNHISNEDTYDDVNGMFSEGTSHYLDTLQENNRFHIAYDPINN</sequence>
<evidence type="ECO:0000313" key="2">
    <source>
        <dbReference type="Proteomes" id="UP000078546"/>
    </source>
</evidence>
<proteinExistence type="predicted"/>
<gene>
    <name evidence="1" type="ORF">POVCU1_076120</name>
</gene>
<dbReference type="InterPro" id="IPR008780">
    <property type="entry name" value="Plasmodium_Vir"/>
</dbReference>
<protein>
    <submittedName>
        <fullName evidence="1">PIR Superfamily Protein</fullName>
    </submittedName>
</protein>
<reference evidence="2" key="1">
    <citation type="submission" date="2016-05" db="EMBL/GenBank/DDBJ databases">
        <authorList>
            <person name="Naeem Raeece"/>
        </authorList>
    </citation>
    <scope>NUCLEOTIDE SEQUENCE [LARGE SCALE GENOMIC DNA]</scope>
</reference>
<dbReference type="Pfam" id="PF05795">
    <property type="entry name" value="Plasmodium_Vir"/>
    <property type="match status" value="1"/>
</dbReference>
<dbReference type="EMBL" id="FLQV01003345">
    <property type="protein sequence ID" value="SBT02370.1"/>
    <property type="molecule type" value="Genomic_DNA"/>
</dbReference>
<name>A0A1A8XCF5_PLAOA</name>
<accession>A0A1A8XCF5</accession>